<sequence>MDLLFKRRSIRSYQNRLVEDEKITELLKAGMAAPSALNKRPWHFVVIKERNTLDKITEIHPYSNMLKEAPLAIAVCGKKEEPYWVQDCAAAMQNILLAATANGLGSVWLGVYPREERADTIKKLLGIDNEYLPLGLCAIGYPNEEKQEKDIYESDKITILE</sequence>
<comment type="caution">
    <text evidence="5">The sequence shown here is derived from an EMBL/GenBank/DDBJ whole genome shotgun (WGS) entry which is preliminary data.</text>
</comment>
<dbReference type="EMBL" id="NIQC01000034">
    <property type="protein sequence ID" value="OWZ82919.1"/>
    <property type="molecule type" value="Genomic_DNA"/>
</dbReference>
<name>A0A226BXJ2_9FIRM</name>
<keyword evidence="1" id="KW-0285">Flavoprotein</keyword>
<evidence type="ECO:0000313" key="6">
    <source>
        <dbReference type="Proteomes" id="UP000214588"/>
    </source>
</evidence>
<dbReference type="Gene3D" id="3.40.109.10">
    <property type="entry name" value="NADH Oxidase"/>
    <property type="match status" value="1"/>
</dbReference>
<organism evidence="5 6">
    <name type="scientific">Natranaerobius trueperi</name>
    <dbReference type="NCBI Taxonomy" id="759412"/>
    <lineage>
        <taxon>Bacteria</taxon>
        <taxon>Bacillati</taxon>
        <taxon>Bacillota</taxon>
        <taxon>Clostridia</taxon>
        <taxon>Natranaerobiales</taxon>
        <taxon>Natranaerobiaceae</taxon>
        <taxon>Natranaerobius</taxon>
    </lineage>
</organism>
<keyword evidence="2" id="KW-0288">FMN</keyword>
<gene>
    <name evidence="5" type="ORF">CDO51_11545</name>
</gene>
<evidence type="ECO:0000256" key="3">
    <source>
        <dbReference type="ARBA" id="ARBA00023002"/>
    </source>
</evidence>
<dbReference type="SUPFAM" id="SSF55469">
    <property type="entry name" value="FMN-dependent nitroreductase-like"/>
    <property type="match status" value="1"/>
</dbReference>
<dbReference type="InterPro" id="IPR029479">
    <property type="entry name" value="Nitroreductase"/>
</dbReference>
<dbReference type="RefSeq" id="WP_089024400.1">
    <property type="nucleotide sequence ID" value="NZ_NIQC01000034.1"/>
</dbReference>
<dbReference type="CDD" id="cd02150">
    <property type="entry name" value="nitroreductase"/>
    <property type="match status" value="1"/>
</dbReference>
<feature type="domain" description="Nitroreductase" evidence="4">
    <location>
        <begin position="6"/>
        <end position="58"/>
    </location>
</feature>
<feature type="domain" description="Nitroreductase" evidence="4">
    <location>
        <begin position="63"/>
        <end position="141"/>
    </location>
</feature>
<dbReference type="InterPro" id="IPR050627">
    <property type="entry name" value="Nitroreductase/BluB"/>
</dbReference>
<protein>
    <submittedName>
        <fullName evidence="5">Nitroreductase family protein</fullName>
    </submittedName>
</protein>
<accession>A0A226BXJ2</accession>
<evidence type="ECO:0000313" key="5">
    <source>
        <dbReference type="EMBL" id="OWZ82919.1"/>
    </source>
</evidence>
<evidence type="ECO:0000256" key="2">
    <source>
        <dbReference type="ARBA" id="ARBA00022643"/>
    </source>
</evidence>
<dbReference type="GO" id="GO:0016491">
    <property type="term" value="F:oxidoreductase activity"/>
    <property type="evidence" value="ECO:0007669"/>
    <property type="project" value="UniProtKB-KW"/>
</dbReference>
<dbReference type="InterPro" id="IPR000415">
    <property type="entry name" value="Nitroreductase-like"/>
</dbReference>
<dbReference type="AlphaFoldDB" id="A0A226BXJ2"/>
<dbReference type="OrthoDB" id="9812105at2"/>
<dbReference type="PANTHER" id="PTHR23026:SF90">
    <property type="entry name" value="IODOTYROSINE DEIODINASE 1"/>
    <property type="match status" value="1"/>
</dbReference>
<dbReference type="Proteomes" id="UP000214588">
    <property type="component" value="Unassembled WGS sequence"/>
</dbReference>
<keyword evidence="6" id="KW-1185">Reference proteome</keyword>
<reference evidence="5 6" key="1">
    <citation type="submission" date="2017-06" db="EMBL/GenBank/DDBJ databases">
        <title>Draft Genome Sequence of Natranaerobius trueperi halophilic, alkalithermophilic bacteria from soda lakes.</title>
        <authorList>
            <person name="Zhao B."/>
        </authorList>
    </citation>
    <scope>NUCLEOTIDE SEQUENCE [LARGE SCALE GENOMIC DNA]</scope>
    <source>
        <strain evidence="5 6">DSM 18760</strain>
    </source>
</reference>
<dbReference type="Pfam" id="PF00881">
    <property type="entry name" value="Nitroreductase"/>
    <property type="match status" value="2"/>
</dbReference>
<proteinExistence type="predicted"/>
<evidence type="ECO:0000259" key="4">
    <source>
        <dbReference type="Pfam" id="PF00881"/>
    </source>
</evidence>
<keyword evidence="3" id="KW-0560">Oxidoreductase</keyword>
<dbReference type="PANTHER" id="PTHR23026">
    <property type="entry name" value="NADPH NITROREDUCTASE"/>
    <property type="match status" value="1"/>
</dbReference>
<evidence type="ECO:0000256" key="1">
    <source>
        <dbReference type="ARBA" id="ARBA00022630"/>
    </source>
</evidence>